<comment type="caution">
    <text evidence="1">The sequence shown here is derived from an EMBL/GenBank/DDBJ whole genome shotgun (WGS) entry which is preliminary data.</text>
</comment>
<gene>
    <name evidence="1" type="ORF">E1163_26750</name>
</gene>
<dbReference type="Proteomes" id="UP000798808">
    <property type="component" value="Unassembled WGS sequence"/>
</dbReference>
<keyword evidence="2" id="KW-1185">Reference proteome</keyword>
<dbReference type="EMBL" id="SMLW01000668">
    <property type="protein sequence ID" value="MTI28586.1"/>
    <property type="molecule type" value="Genomic_DNA"/>
</dbReference>
<accession>A0ABW9RY19</accession>
<sequence length="129" mass="15057">MTNFVLTYKIEDKDEASDFIDFLRSEYPYNKLEIRHSIRYFAFAASDITSVEEDISTTIKEYGTSDSDYVALYYVKDENNPKIKKLMVYGTADLAEQDLKSISATEHENLLNDMLDIDFMAMKVEKQYK</sequence>
<dbReference type="RefSeq" id="WP_155176262.1">
    <property type="nucleotide sequence ID" value="NZ_BAAAFL010000029.1"/>
</dbReference>
<proteinExistence type="predicted"/>
<evidence type="ECO:0000313" key="1">
    <source>
        <dbReference type="EMBL" id="MTI28586.1"/>
    </source>
</evidence>
<reference evidence="1 2" key="1">
    <citation type="submission" date="2019-02" db="EMBL/GenBank/DDBJ databases">
        <authorList>
            <person name="Goldberg S.R."/>
            <person name="Haltli B.A."/>
            <person name="Correa H."/>
            <person name="Russell K.G."/>
        </authorList>
    </citation>
    <scope>NUCLEOTIDE SEQUENCE [LARGE SCALE GENOMIC DNA]</scope>
    <source>
        <strain evidence="1 2">JCM 16186</strain>
    </source>
</reference>
<protein>
    <submittedName>
        <fullName evidence="1">Uncharacterized protein</fullName>
    </submittedName>
</protein>
<organism evidence="1 2">
    <name type="scientific">Fulvivirga kasyanovii</name>
    <dbReference type="NCBI Taxonomy" id="396812"/>
    <lineage>
        <taxon>Bacteria</taxon>
        <taxon>Pseudomonadati</taxon>
        <taxon>Bacteroidota</taxon>
        <taxon>Cytophagia</taxon>
        <taxon>Cytophagales</taxon>
        <taxon>Fulvivirgaceae</taxon>
        <taxon>Fulvivirga</taxon>
    </lineage>
</organism>
<evidence type="ECO:0000313" key="2">
    <source>
        <dbReference type="Proteomes" id="UP000798808"/>
    </source>
</evidence>
<name>A0ABW9RY19_9BACT</name>